<evidence type="ECO:0000313" key="22">
    <source>
        <dbReference type="Proteomes" id="UP001141552"/>
    </source>
</evidence>
<evidence type="ECO:0000256" key="2">
    <source>
        <dbReference type="ARBA" id="ARBA00022527"/>
    </source>
</evidence>
<evidence type="ECO:0000256" key="10">
    <source>
        <dbReference type="ARBA" id="ARBA00022840"/>
    </source>
</evidence>
<feature type="region of interest" description="Disordered" evidence="16">
    <location>
        <begin position="526"/>
        <end position="545"/>
    </location>
</feature>
<dbReference type="FunFam" id="3.30.430.20:FF:000003">
    <property type="entry name" value="Cysteine-rich RLK (RECEPTOR-like protein kinase) 10"/>
    <property type="match status" value="1"/>
</dbReference>
<evidence type="ECO:0000256" key="14">
    <source>
        <dbReference type="ARBA" id="ARBA00023180"/>
    </source>
</evidence>
<dbReference type="InterPro" id="IPR017441">
    <property type="entry name" value="Protein_kinase_ATP_BS"/>
</dbReference>
<keyword evidence="6 18" id="KW-0732">Signal</keyword>
<protein>
    <submittedName>
        <fullName evidence="21">Uncharacterized protein</fullName>
    </submittedName>
</protein>
<dbReference type="Pfam" id="PF01657">
    <property type="entry name" value="Stress-antifung"/>
    <property type="match status" value="2"/>
</dbReference>
<feature type="chain" id="PRO_5040312527" evidence="18">
    <location>
        <begin position="39"/>
        <end position="560"/>
    </location>
</feature>
<dbReference type="PANTHER" id="PTHR27002:SF1104">
    <property type="entry name" value="CYSTEINE-RICH RECEPTOR-LIKE PROTEIN KINASE 27-RELATED"/>
    <property type="match status" value="1"/>
</dbReference>
<organism evidence="21 22">
    <name type="scientific">Turnera subulata</name>
    <dbReference type="NCBI Taxonomy" id="218843"/>
    <lineage>
        <taxon>Eukaryota</taxon>
        <taxon>Viridiplantae</taxon>
        <taxon>Streptophyta</taxon>
        <taxon>Embryophyta</taxon>
        <taxon>Tracheophyta</taxon>
        <taxon>Spermatophyta</taxon>
        <taxon>Magnoliopsida</taxon>
        <taxon>eudicotyledons</taxon>
        <taxon>Gunneridae</taxon>
        <taxon>Pentapetalae</taxon>
        <taxon>rosids</taxon>
        <taxon>fabids</taxon>
        <taxon>Malpighiales</taxon>
        <taxon>Passifloraceae</taxon>
        <taxon>Turnera</taxon>
    </lineage>
</organism>
<keyword evidence="7" id="KW-0677">Repeat</keyword>
<evidence type="ECO:0000259" key="20">
    <source>
        <dbReference type="PROSITE" id="PS51473"/>
    </source>
</evidence>
<dbReference type="AlphaFoldDB" id="A0A9Q0G215"/>
<evidence type="ECO:0000256" key="12">
    <source>
        <dbReference type="ARBA" id="ARBA00023136"/>
    </source>
</evidence>
<evidence type="ECO:0000256" key="18">
    <source>
        <dbReference type="SAM" id="SignalP"/>
    </source>
</evidence>
<dbReference type="GO" id="GO:0004674">
    <property type="term" value="F:protein serine/threonine kinase activity"/>
    <property type="evidence" value="ECO:0007669"/>
    <property type="project" value="UniProtKB-KW"/>
</dbReference>
<reference evidence="21" key="2">
    <citation type="journal article" date="2023" name="Plants (Basel)">
        <title>Annotation of the Turnera subulata (Passifloraceae) Draft Genome Reveals the S-Locus Evolved after the Divergence of Turneroideae from Passifloroideae in a Stepwise Manner.</title>
        <authorList>
            <person name="Henning P.M."/>
            <person name="Roalson E.H."/>
            <person name="Mir W."/>
            <person name="McCubbin A.G."/>
            <person name="Shore J.S."/>
        </authorList>
    </citation>
    <scope>NUCLEOTIDE SEQUENCE</scope>
    <source>
        <strain evidence="21">F60SS</strain>
    </source>
</reference>
<feature type="region of interest" description="Disordered" evidence="16">
    <location>
        <begin position="256"/>
        <end position="284"/>
    </location>
</feature>
<dbReference type="Gene3D" id="1.10.510.10">
    <property type="entry name" value="Transferase(Phosphotransferase) domain 1"/>
    <property type="match status" value="1"/>
</dbReference>
<feature type="signal peptide" evidence="18">
    <location>
        <begin position="1"/>
        <end position="38"/>
    </location>
</feature>
<accession>A0A9Q0G215</accession>
<keyword evidence="2" id="KW-0723">Serine/threonine-protein kinase</keyword>
<dbReference type="GO" id="GO:0005886">
    <property type="term" value="C:plasma membrane"/>
    <property type="evidence" value="ECO:0007669"/>
    <property type="project" value="TreeGrafter"/>
</dbReference>
<dbReference type="GO" id="GO:0005524">
    <property type="term" value="F:ATP binding"/>
    <property type="evidence" value="ECO:0007669"/>
    <property type="project" value="UniProtKB-UniRule"/>
</dbReference>
<feature type="domain" description="Gnk2-homologous" evidence="20">
    <location>
        <begin position="147"/>
        <end position="254"/>
    </location>
</feature>
<dbReference type="OrthoDB" id="1909574at2759"/>
<feature type="domain" description="Gnk2-homologous" evidence="20">
    <location>
        <begin position="42"/>
        <end position="141"/>
    </location>
</feature>
<feature type="domain" description="Protein kinase" evidence="19">
    <location>
        <begin position="351"/>
        <end position="560"/>
    </location>
</feature>
<dbReference type="InterPro" id="IPR002902">
    <property type="entry name" value="GNK2"/>
</dbReference>
<evidence type="ECO:0000259" key="19">
    <source>
        <dbReference type="PROSITE" id="PS50011"/>
    </source>
</evidence>
<evidence type="ECO:0000256" key="15">
    <source>
        <dbReference type="PROSITE-ProRule" id="PRU10141"/>
    </source>
</evidence>
<keyword evidence="8 15" id="KW-0547">Nucleotide-binding</keyword>
<feature type="compositionally biased region" description="Polar residues" evidence="16">
    <location>
        <begin position="526"/>
        <end position="541"/>
    </location>
</feature>
<evidence type="ECO:0000256" key="16">
    <source>
        <dbReference type="SAM" id="MobiDB-lite"/>
    </source>
</evidence>
<keyword evidence="13" id="KW-0675">Receptor</keyword>
<dbReference type="PROSITE" id="PS00107">
    <property type="entry name" value="PROTEIN_KINASE_ATP"/>
    <property type="match status" value="1"/>
</dbReference>
<evidence type="ECO:0000256" key="5">
    <source>
        <dbReference type="ARBA" id="ARBA00022692"/>
    </source>
</evidence>
<dbReference type="Gene3D" id="3.30.200.20">
    <property type="entry name" value="Phosphorylase Kinase, domain 1"/>
    <property type="match status" value="1"/>
</dbReference>
<dbReference type="FunFam" id="3.30.200.20:FF:000142">
    <property type="entry name" value="Cysteine-rich receptor-like protein kinase 10"/>
    <property type="match status" value="1"/>
</dbReference>
<keyword evidence="22" id="KW-1185">Reference proteome</keyword>
<sequence>MFSLEGKHNTKMEPSSTPRLLLLLLAYLLVNLPALVVAQPDFSLQWCYNDRGNYTNSSTYQTNLNTLLSSLASDTENESGFYNLTVGQVSSIALCRGDTPLDVCRSCIYNSTVKILQVCPNQKEAFGVYDLCMLRYSNRTVMGDMQTRPVVVAYNTANATDVDTFSQSVRELMGKLRTRAMSGSSIKKFATGENLTSQDFYTIYGMVQCTPDLSSRQCDDCLTSNYRDSLQFQTKVGGIVMGPSCQYRYETYSFYSNPPPPPPSPPPPPVASPLDPPSPEGKKGKKVPTVVIIIVSTVSAVLVVVCIWIFIFLRGRKPRELLLKDGNDDDDMRSAELVFDFNTISVATDNFSEENKLGQGGFGAVYKGTLSDGQEVAVKRLSKNSGQGDIEFKNEVLLVAKLQHRNLVRLLGFCIQGSERLLVYEFVPNASLDHFIFEYAMHGQFSLKSDVFSFGVLILEIVSGQKNSSFRNGDTGDYLLSFDNVADRPTMASVVLMLSSLSLTLQIPSQPPFSVHSNVQSDVSSSLGYDNSRATDPSESDSVALPLSRNDVTISELFPR</sequence>
<dbReference type="EMBL" id="JAKUCV010003028">
    <property type="protein sequence ID" value="KAJ4840531.1"/>
    <property type="molecule type" value="Genomic_DNA"/>
</dbReference>
<dbReference type="PROSITE" id="PS51473">
    <property type="entry name" value="GNK2"/>
    <property type="match status" value="2"/>
</dbReference>
<gene>
    <name evidence="21" type="ORF">Tsubulata_027346</name>
</gene>
<keyword evidence="5 17" id="KW-0812">Transmembrane</keyword>
<keyword evidence="14" id="KW-0325">Glycoprotein</keyword>
<keyword evidence="12 17" id="KW-0472">Membrane</keyword>
<feature type="transmembrane region" description="Helical" evidence="17">
    <location>
        <begin position="290"/>
        <end position="313"/>
    </location>
</feature>
<keyword evidence="9" id="KW-0418">Kinase</keyword>
<reference evidence="21" key="1">
    <citation type="submission" date="2022-02" db="EMBL/GenBank/DDBJ databases">
        <authorList>
            <person name="Henning P.M."/>
            <person name="McCubbin A.G."/>
            <person name="Shore J.S."/>
        </authorList>
    </citation>
    <scope>NUCLEOTIDE SEQUENCE</scope>
    <source>
        <strain evidence="21">F60SS</strain>
        <tissue evidence="21">Leaves</tissue>
    </source>
</reference>
<comment type="subcellular location">
    <subcellularLocation>
        <location evidence="1">Membrane</location>
        <topology evidence="1">Single-pass membrane protein</topology>
    </subcellularLocation>
</comment>
<evidence type="ECO:0000313" key="21">
    <source>
        <dbReference type="EMBL" id="KAJ4840531.1"/>
    </source>
</evidence>
<proteinExistence type="predicted"/>
<dbReference type="Pfam" id="PF07714">
    <property type="entry name" value="PK_Tyr_Ser-Thr"/>
    <property type="match status" value="1"/>
</dbReference>
<keyword evidence="10 15" id="KW-0067">ATP-binding</keyword>
<keyword evidence="3" id="KW-0597">Phosphoprotein</keyword>
<evidence type="ECO:0000256" key="7">
    <source>
        <dbReference type="ARBA" id="ARBA00022737"/>
    </source>
</evidence>
<evidence type="ECO:0000256" key="13">
    <source>
        <dbReference type="ARBA" id="ARBA00023170"/>
    </source>
</evidence>
<evidence type="ECO:0000256" key="4">
    <source>
        <dbReference type="ARBA" id="ARBA00022679"/>
    </source>
</evidence>
<dbReference type="InterPro" id="IPR000719">
    <property type="entry name" value="Prot_kinase_dom"/>
</dbReference>
<dbReference type="SUPFAM" id="SSF56112">
    <property type="entry name" value="Protein kinase-like (PK-like)"/>
    <property type="match status" value="1"/>
</dbReference>
<feature type="binding site" evidence="15">
    <location>
        <position position="379"/>
    </location>
    <ligand>
        <name>ATP</name>
        <dbReference type="ChEBI" id="CHEBI:30616"/>
    </ligand>
</feature>
<evidence type="ECO:0000256" key="17">
    <source>
        <dbReference type="SAM" id="Phobius"/>
    </source>
</evidence>
<comment type="caution">
    <text evidence="21">The sequence shown here is derived from an EMBL/GenBank/DDBJ whole genome shotgun (WGS) entry which is preliminary data.</text>
</comment>
<dbReference type="InterPro" id="IPR011009">
    <property type="entry name" value="Kinase-like_dom_sf"/>
</dbReference>
<evidence type="ECO:0000256" key="3">
    <source>
        <dbReference type="ARBA" id="ARBA00022553"/>
    </source>
</evidence>
<keyword evidence="11 17" id="KW-1133">Transmembrane helix</keyword>
<name>A0A9Q0G215_9ROSI</name>
<feature type="compositionally biased region" description="Pro residues" evidence="16">
    <location>
        <begin position="257"/>
        <end position="279"/>
    </location>
</feature>
<keyword evidence="4" id="KW-0808">Transferase</keyword>
<evidence type="ECO:0000256" key="11">
    <source>
        <dbReference type="ARBA" id="ARBA00022989"/>
    </source>
</evidence>
<dbReference type="InterPro" id="IPR001245">
    <property type="entry name" value="Ser-Thr/Tyr_kinase_cat_dom"/>
</dbReference>
<dbReference type="Gene3D" id="3.30.430.20">
    <property type="entry name" value="Gnk2 domain, C-X8-C-X2-C motif"/>
    <property type="match status" value="2"/>
</dbReference>
<dbReference type="PANTHER" id="PTHR27002">
    <property type="entry name" value="RECEPTOR-LIKE SERINE/THREONINE-PROTEIN KINASE SD1-8"/>
    <property type="match status" value="1"/>
</dbReference>
<evidence type="ECO:0000256" key="1">
    <source>
        <dbReference type="ARBA" id="ARBA00004167"/>
    </source>
</evidence>
<dbReference type="InterPro" id="IPR038408">
    <property type="entry name" value="GNK2_sf"/>
</dbReference>
<dbReference type="FunFam" id="3.30.430.20:FF:000002">
    <property type="entry name" value="Cysteine-rich receptor-like protein kinase 10"/>
    <property type="match status" value="1"/>
</dbReference>
<evidence type="ECO:0000256" key="6">
    <source>
        <dbReference type="ARBA" id="ARBA00022729"/>
    </source>
</evidence>
<dbReference type="PROSITE" id="PS50011">
    <property type="entry name" value="PROTEIN_KINASE_DOM"/>
    <property type="match status" value="1"/>
</dbReference>
<dbReference type="CDD" id="cd23509">
    <property type="entry name" value="Gnk2-like"/>
    <property type="match status" value="2"/>
</dbReference>
<dbReference type="Proteomes" id="UP001141552">
    <property type="component" value="Unassembled WGS sequence"/>
</dbReference>
<evidence type="ECO:0000256" key="9">
    <source>
        <dbReference type="ARBA" id="ARBA00022777"/>
    </source>
</evidence>
<evidence type="ECO:0000256" key="8">
    <source>
        <dbReference type="ARBA" id="ARBA00022741"/>
    </source>
</evidence>